<dbReference type="Pfam" id="PF08240">
    <property type="entry name" value="ADH_N"/>
    <property type="match status" value="1"/>
</dbReference>
<proteinExistence type="predicted"/>
<dbReference type="InterPro" id="IPR051397">
    <property type="entry name" value="Zn-ADH-like_protein"/>
</dbReference>
<evidence type="ECO:0000259" key="1">
    <source>
        <dbReference type="PROSITE" id="PS51702"/>
    </source>
</evidence>
<feature type="domain" description="HTH Mu-type" evidence="1">
    <location>
        <begin position="1"/>
        <end position="20"/>
    </location>
</feature>
<dbReference type="PROSITE" id="PS51702">
    <property type="entry name" value="HTH_MU"/>
    <property type="match status" value="1"/>
</dbReference>
<dbReference type="CDD" id="cd05188">
    <property type="entry name" value="MDR"/>
    <property type="match status" value="1"/>
</dbReference>
<dbReference type="KEGG" id="cfj:CFIO01_06398"/>
<protein>
    <recommendedName>
        <fullName evidence="1">HTH Mu-type domain-containing protein</fullName>
    </recommendedName>
</protein>
<dbReference type="EMBL" id="JARH01000575">
    <property type="protein sequence ID" value="EXF79076.1"/>
    <property type="molecule type" value="Genomic_DNA"/>
</dbReference>
<keyword evidence="3" id="KW-1185">Reference proteome</keyword>
<dbReference type="Pfam" id="PF00107">
    <property type="entry name" value="ADH_zinc_N"/>
    <property type="match status" value="1"/>
</dbReference>
<organism evidence="2 3">
    <name type="scientific">Colletotrichum fioriniae PJ7</name>
    <dbReference type="NCBI Taxonomy" id="1445577"/>
    <lineage>
        <taxon>Eukaryota</taxon>
        <taxon>Fungi</taxon>
        <taxon>Dikarya</taxon>
        <taxon>Ascomycota</taxon>
        <taxon>Pezizomycotina</taxon>
        <taxon>Sordariomycetes</taxon>
        <taxon>Hypocreomycetidae</taxon>
        <taxon>Glomerellales</taxon>
        <taxon>Glomerellaceae</taxon>
        <taxon>Colletotrichum</taxon>
        <taxon>Colletotrichum acutatum species complex</taxon>
    </lineage>
</organism>
<dbReference type="PANTHER" id="PTHR43677">
    <property type="entry name" value="SHORT-CHAIN DEHYDROGENASE/REDUCTASE"/>
    <property type="match status" value="1"/>
</dbReference>
<dbReference type="InterPro" id="IPR011032">
    <property type="entry name" value="GroES-like_sf"/>
</dbReference>
<dbReference type="HOGENOM" id="CLU_026673_0_0_1"/>
<name>A0A010RFI2_9PEZI</name>
<dbReference type="InterPro" id="IPR036291">
    <property type="entry name" value="NAD(P)-bd_dom_sf"/>
</dbReference>
<accession>A0A010RFI2</accession>
<gene>
    <name evidence="2" type="ORF">CFIO01_06398</name>
</gene>
<dbReference type="Gene3D" id="3.90.180.10">
    <property type="entry name" value="Medium-chain alcohol dehydrogenases, catalytic domain"/>
    <property type="match status" value="1"/>
</dbReference>
<dbReference type="OrthoDB" id="5407715at2759"/>
<dbReference type="InterPro" id="IPR003314">
    <property type="entry name" value="Mu-type_HTH"/>
</dbReference>
<evidence type="ECO:0000313" key="2">
    <source>
        <dbReference type="EMBL" id="EXF79076.1"/>
    </source>
</evidence>
<reference evidence="2 3" key="1">
    <citation type="submission" date="2014-02" db="EMBL/GenBank/DDBJ databases">
        <title>The genome sequence of Colletotrichum fioriniae PJ7.</title>
        <authorList>
            <person name="Baroncelli R."/>
            <person name="Thon M.R."/>
        </authorList>
    </citation>
    <scope>NUCLEOTIDE SEQUENCE [LARGE SCALE GENOMIC DNA]</scope>
    <source>
        <strain evidence="2 3">PJ7</strain>
    </source>
</reference>
<dbReference type="AlphaFoldDB" id="A0A010RFI2"/>
<evidence type="ECO:0000313" key="3">
    <source>
        <dbReference type="Proteomes" id="UP000020467"/>
    </source>
</evidence>
<sequence length="386" mass="41188">MSSLPITQRAAMLEQHGKPLVIVEDRPIPEAIPGSIVVKVLATPLSRYARTAFDGTIHAPLLDPPFVPCPRTLGYVHKIGSGTASFKEGDLVHVEPVIMARDDPNVFIMQGHVKGPPGDKTDRLAEGEFRDGALQQYQRVPLENIYRIDETLIRKLGVDLINLVSISTFSPAAGAIFESAKLRFGDTIIIGPSGGSFGGSAVELALAVGANVVALGRNAELLQTMKQSLKSSRLSAVLMTGDVETDAAAILTATPGGGGADFYNDWSPGGVAVAPFLPSAIRALKPGGRIVISGGAYGCLEVPYISMVFKRLSVEGSFMCNRDSMIRLIHMIESGQLDISTGSGTQVRKFGLDEIEKAIIITEETTRWRSHTVVTPNQADKQLDGS</sequence>
<dbReference type="SUPFAM" id="SSF50129">
    <property type="entry name" value="GroES-like"/>
    <property type="match status" value="1"/>
</dbReference>
<dbReference type="STRING" id="1445577.A0A010RFI2"/>
<comment type="caution">
    <text evidence="2">The sequence shown here is derived from an EMBL/GenBank/DDBJ whole genome shotgun (WGS) entry which is preliminary data.</text>
</comment>
<dbReference type="SUPFAM" id="SSF51735">
    <property type="entry name" value="NAD(P)-binding Rossmann-fold domains"/>
    <property type="match status" value="1"/>
</dbReference>
<dbReference type="GO" id="GO:0016491">
    <property type="term" value="F:oxidoreductase activity"/>
    <property type="evidence" value="ECO:0007669"/>
    <property type="project" value="TreeGrafter"/>
</dbReference>
<dbReference type="InterPro" id="IPR013154">
    <property type="entry name" value="ADH-like_N"/>
</dbReference>
<dbReference type="PANTHER" id="PTHR43677:SF4">
    <property type="entry name" value="QUINONE OXIDOREDUCTASE-LIKE PROTEIN 2"/>
    <property type="match status" value="1"/>
</dbReference>
<dbReference type="Gene3D" id="3.40.50.720">
    <property type="entry name" value="NAD(P)-binding Rossmann-like Domain"/>
    <property type="match status" value="1"/>
</dbReference>
<dbReference type="GO" id="GO:0003677">
    <property type="term" value="F:DNA binding"/>
    <property type="evidence" value="ECO:0007669"/>
    <property type="project" value="InterPro"/>
</dbReference>
<dbReference type="InterPro" id="IPR013149">
    <property type="entry name" value="ADH-like_C"/>
</dbReference>
<dbReference type="eggNOG" id="KOG0023">
    <property type="taxonomic scope" value="Eukaryota"/>
</dbReference>
<dbReference type="Proteomes" id="UP000020467">
    <property type="component" value="Unassembled WGS sequence"/>
</dbReference>
<dbReference type="GO" id="GO:0005739">
    <property type="term" value="C:mitochondrion"/>
    <property type="evidence" value="ECO:0007669"/>
    <property type="project" value="TreeGrafter"/>
</dbReference>